<name>A0A4Y2E640_ARAVE</name>
<keyword evidence="4" id="KW-1185">Reference proteome</keyword>
<dbReference type="EC" id="2.7.7.49" evidence="1"/>
<evidence type="ECO:0000313" key="3">
    <source>
        <dbReference type="EMBL" id="GBM23265.1"/>
    </source>
</evidence>
<feature type="domain" description="Integrase zinc-binding" evidence="2">
    <location>
        <begin position="2"/>
        <end position="37"/>
    </location>
</feature>
<comment type="caution">
    <text evidence="3">The sequence shown here is derived from an EMBL/GenBank/DDBJ whole genome shotgun (WGS) entry which is preliminary data.</text>
</comment>
<organism evidence="3 4">
    <name type="scientific">Araneus ventricosus</name>
    <name type="common">Orbweaver spider</name>
    <name type="synonym">Epeira ventricosa</name>
    <dbReference type="NCBI Taxonomy" id="182803"/>
    <lineage>
        <taxon>Eukaryota</taxon>
        <taxon>Metazoa</taxon>
        <taxon>Ecdysozoa</taxon>
        <taxon>Arthropoda</taxon>
        <taxon>Chelicerata</taxon>
        <taxon>Arachnida</taxon>
        <taxon>Araneae</taxon>
        <taxon>Araneomorphae</taxon>
        <taxon>Entelegynae</taxon>
        <taxon>Araneoidea</taxon>
        <taxon>Araneidae</taxon>
        <taxon>Araneus</taxon>
    </lineage>
</organism>
<dbReference type="OrthoDB" id="6433398at2759"/>
<evidence type="ECO:0000313" key="4">
    <source>
        <dbReference type="Proteomes" id="UP000499080"/>
    </source>
</evidence>
<dbReference type="InterPro" id="IPR050951">
    <property type="entry name" value="Retrovirus_Pol_polyprotein"/>
</dbReference>
<dbReference type="EMBL" id="BGPR01000495">
    <property type="protein sequence ID" value="GBM23265.1"/>
    <property type="molecule type" value="Genomic_DNA"/>
</dbReference>
<dbReference type="Proteomes" id="UP000499080">
    <property type="component" value="Unassembled WGS sequence"/>
</dbReference>
<dbReference type="Pfam" id="PF17921">
    <property type="entry name" value="Integrase_H2C2"/>
    <property type="match status" value="1"/>
</dbReference>
<reference evidence="3 4" key="1">
    <citation type="journal article" date="2019" name="Sci. Rep.">
        <title>Orb-weaving spider Araneus ventricosus genome elucidates the spidroin gene catalogue.</title>
        <authorList>
            <person name="Kono N."/>
            <person name="Nakamura H."/>
            <person name="Ohtoshi R."/>
            <person name="Moran D.A.P."/>
            <person name="Shinohara A."/>
            <person name="Yoshida Y."/>
            <person name="Fujiwara M."/>
            <person name="Mori M."/>
            <person name="Tomita M."/>
            <person name="Arakawa K."/>
        </authorList>
    </citation>
    <scope>NUCLEOTIDE SEQUENCE [LARGE SCALE GENOMIC DNA]</scope>
</reference>
<dbReference type="InterPro" id="IPR041588">
    <property type="entry name" value="Integrase_H2C2"/>
</dbReference>
<evidence type="ECO:0000259" key="2">
    <source>
        <dbReference type="Pfam" id="PF17921"/>
    </source>
</evidence>
<gene>
    <name evidence="3" type="ORF">AVEN_26001_1</name>
</gene>
<accession>A0A4Y2E640</accession>
<dbReference type="PANTHER" id="PTHR37984:SF15">
    <property type="entry name" value="INTEGRASE CATALYTIC DOMAIN-CONTAINING PROTEIN"/>
    <property type="match status" value="1"/>
</dbReference>
<dbReference type="AlphaFoldDB" id="A0A4Y2E640"/>
<dbReference type="PANTHER" id="PTHR37984">
    <property type="entry name" value="PROTEIN CBG26694"/>
    <property type="match status" value="1"/>
</dbReference>
<protein>
    <recommendedName>
        <fullName evidence="1">RNA-directed DNA polymerase</fullName>
        <ecNumber evidence="1">2.7.7.49</ecNumber>
    </recommendedName>
</protein>
<evidence type="ECO:0000256" key="1">
    <source>
        <dbReference type="ARBA" id="ARBA00012493"/>
    </source>
</evidence>
<dbReference type="GO" id="GO:0003964">
    <property type="term" value="F:RNA-directed DNA polymerase activity"/>
    <property type="evidence" value="ECO:0007669"/>
    <property type="project" value="UniProtKB-EC"/>
</dbReference>
<proteinExistence type="predicted"/>
<sequence length="115" mass="13078">MGLEKTRDRFRSSFFSEGIRADVKNYCDSRKECQITQKVKTKNSVPVAPVVKHEWPCQVEKADLIGSIEVLKSKGDKCALWIVDQHTRWGETISMTNLKDKVTCETSISIFLRAG</sequence>